<evidence type="ECO:0000313" key="1">
    <source>
        <dbReference type="EMBL" id="MDO3657257.1"/>
    </source>
</evidence>
<dbReference type="PANTHER" id="PTHR35175:SF1">
    <property type="entry name" value="OXIDOREDUCTASE"/>
    <property type="match status" value="1"/>
</dbReference>
<protein>
    <submittedName>
        <fullName evidence="1">DUF1289 domain-containing protein</fullName>
    </submittedName>
</protein>
<comment type="caution">
    <text evidence="1">The sequence shown here is derived from an EMBL/GenBank/DDBJ whole genome shotgun (WGS) entry which is preliminary data.</text>
</comment>
<evidence type="ECO:0000313" key="2">
    <source>
        <dbReference type="Proteomes" id="UP001168902"/>
    </source>
</evidence>
<dbReference type="EMBL" id="JAUMJH010000017">
    <property type="protein sequence ID" value="MDO3657257.1"/>
    <property type="molecule type" value="Genomic_DNA"/>
</dbReference>
<dbReference type="RefSeq" id="WP_241334115.1">
    <property type="nucleotide sequence ID" value="NZ_JAKZGC010000020.1"/>
</dbReference>
<accession>A0ABT8UXV5</accession>
<dbReference type="Proteomes" id="UP001168902">
    <property type="component" value="Unassembled WGS sequence"/>
</dbReference>
<dbReference type="PANTHER" id="PTHR35175">
    <property type="entry name" value="DUF1289 DOMAIN-CONTAINING PROTEIN"/>
    <property type="match status" value="1"/>
</dbReference>
<keyword evidence="2" id="KW-1185">Reference proteome</keyword>
<gene>
    <name evidence="1" type="ORF">Q3V53_08585</name>
</gene>
<organism evidence="1 2">
    <name type="scientific">Acinetobacter genomosp. 15BJ</name>
    <dbReference type="NCBI Taxonomy" id="106651"/>
    <lineage>
        <taxon>Bacteria</taxon>
        <taxon>Pseudomonadati</taxon>
        <taxon>Pseudomonadota</taxon>
        <taxon>Gammaproteobacteria</taxon>
        <taxon>Moraxellales</taxon>
        <taxon>Moraxellaceae</taxon>
        <taxon>Acinetobacter</taxon>
    </lineage>
</organism>
<reference evidence="1 2" key="1">
    <citation type="submission" date="2023-07" db="EMBL/GenBank/DDBJ databases">
        <title>A novel proteolytic Acinetobacter species.</title>
        <authorList>
            <person name="Nemec A."/>
            <person name="Radolfova-Krizova L."/>
        </authorList>
    </citation>
    <scope>NUCLEOTIDE SEQUENCE [LARGE SCALE GENOMIC DNA]</scope>
    <source>
        <strain evidence="1 2">NIPH 1865</strain>
    </source>
</reference>
<proteinExistence type="predicted"/>
<name>A0ABT8UXV5_9GAMM</name>
<dbReference type="InterPro" id="IPR010710">
    <property type="entry name" value="DUF1289"/>
</dbReference>
<dbReference type="Pfam" id="PF06945">
    <property type="entry name" value="DUF1289"/>
    <property type="match status" value="1"/>
</dbReference>
<sequence length="147" mass="17056">MTHQNAKLLTTPCIGKCSTTFGDDVCRGCRRFAEEIIQWNLYDQTIKQSIWIRLDRQIDQVLMPLCPNVNIDQLYAFIENKKIGIPHSASKGRCCYAVIKFCCHFPSFTAESGLNIPVDHLKHLLMICEENLYQIATHEYKTQFCFY</sequence>